<reference evidence="1 2" key="1">
    <citation type="submission" date="2020-12" db="EMBL/GenBank/DDBJ databases">
        <title>Sulforoseuscoccus oceanibium gen. nov., sp. nov., a representative of the phylum Verrucomicrobia with special cytoplasmic membrane, and proposal of Sulforoseuscoccusaceae fam. nov.</title>
        <authorList>
            <person name="Xi F."/>
        </authorList>
    </citation>
    <scope>NUCLEOTIDE SEQUENCE [LARGE SCALE GENOMIC DNA]</scope>
    <source>
        <strain evidence="1 2">T37</strain>
    </source>
</reference>
<dbReference type="InterPro" id="IPR036624">
    <property type="entry name" value="Hcp1-lik_sf"/>
</dbReference>
<dbReference type="Pfam" id="PF05638">
    <property type="entry name" value="T6SS_HCP"/>
    <property type="match status" value="1"/>
</dbReference>
<evidence type="ECO:0000313" key="2">
    <source>
        <dbReference type="Proteomes" id="UP000475117"/>
    </source>
</evidence>
<dbReference type="AlphaFoldDB" id="A0A6B3L599"/>
<dbReference type="SUPFAM" id="SSF141452">
    <property type="entry name" value="Hcp1-like"/>
    <property type="match status" value="1"/>
</dbReference>
<evidence type="ECO:0000313" key="1">
    <source>
        <dbReference type="EMBL" id="QQL44784.1"/>
    </source>
</evidence>
<name>A0A6B3L599_9BACT</name>
<proteinExistence type="predicted"/>
<keyword evidence="2" id="KW-1185">Reference proteome</keyword>
<gene>
    <name evidence="1" type="ORF">G3M56_013025</name>
</gene>
<organism evidence="1 2">
    <name type="scientific">Sulfuriroseicoccus oceanibius</name>
    <dbReference type="NCBI Taxonomy" id="2707525"/>
    <lineage>
        <taxon>Bacteria</taxon>
        <taxon>Pseudomonadati</taxon>
        <taxon>Verrucomicrobiota</taxon>
        <taxon>Verrucomicrobiia</taxon>
        <taxon>Verrucomicrobiales</taxon>
        <taxon>Verrucomicrobiaceae</taxon>
        <taxon>Sulfuriroseicoccus</taxon>
    </lineage>
</organism>
<sequence length="200" mass="21792">MKLVLLTLILSLSAILPGEAALDVYMRLLDRSASNSADPTAPESLKKLGFFRLGSLNIGAENTVNIGSISAGGGAGKATFKELHITKYPNQVSTDLFRSLVIGSHYDDVEIIVVYPAAATESTDLYRDCVTMKFELKLVMVQSLDYSVSEGDDIADESVVLQFGAVRISYYTPNEKSNVFTLHSQQSWSRVLNTEAFAVN</sequence>
<dbReference type="EMBL" id="CP066776">
    <property type="protein sequence ID" value="QQL44784.1"/>
    <property type="molecule type" value="Genomic_DNA"/>
</dbReference>
<dbReference type="KEGG" id="soa:G3M56_013025"/>
<dbReference type="RefSeq" id="WP_164365276.1">
    <property type="nucleotide sequence ID" value="NZ_CP066776.1"/>
</dbReference>
<accession>A0A6B3L599</accession>
<dbReference type="InterPro" id="IPR008514">
    <property type="entry name" value="T6SS_Hcp"/>
</dbReference>
<protein>
    <submittedName>
        <fullName evidence="1">Type VI secretion system tube protein Hcp</fullName>
    </submittedName>
</protein>
<dbReference type="Gene3D" id="2.30.110.20">
    <property type="entry name" value="Hcp1-like"/>
    <property type="match status" value="1"/>
</dbReference>
<dbReference type="Proteomes" id="UP000475117">
    <property type="component" value="Chromosome"/>
</dbReference>